<dbReference type="AlphaFoldDB" id="A0A150QT29"/>
<reference evidence="2 3" key="1">
    <citation type="submission" date="2014-02" db="EMBL/GenBank/DDBJ databases">
        <title>The small core and large imbalanced accessory genome model reveals a collaborative survival strategy of Sorangium cellulosum strains in nature.</title>
        <authorList>
            <person name="Han K."/>
            <person name="Peng R."/>
            <person name="Blom J."/>
            <person name="Li Y.-Z."/>
        </authorList>
    </citation>
    <scope>NUCLEOTIDE SEQUENCE [LARGE SCALE GENOMIC DNA]</scope>
    <source>
        <strain evidence="2 3">So0011-07</strain>
    </source>
</reference>
<dbReference type="Gene3D" id="3.30.60.30">
    <property type="match status" value="1"/>
</dbReference>
<sequence length="140" mass="14304">MKNQDPIKNTHRASVLWLALSMIPPIMGFQLMGCQVDATDSAADPTIADAQEVRGDSGREGSACGGLAGRGCQRGLFCKHEIEARCGAADYGGTCAPIPQACTFEYNPVCGCDSKTYGNACSANAAGVSVASLGACPAPS</sequence>
<dbReference type="CDD" id="cd00104">
    <property type="entry name" value="KAZAL_FS"/>
    <property type="match status" value="1"/>
</dbReference>
<dbReference type="SMART" id="SM00280">
    <property type="entry name" value="KAZAL"/>
    <property type="match status" value="1"/>
</dbReference>
<evidence type="ECO:0000313" key="2">
    <source>
        <dbReference type="EMBL" id="KYF71151.1"/>
    </source>
</evidence>
<dbReference type="PROSITE" id="PS51465">
    <property type="entry name" value="KAZAL_2"/>
    <property type="match status" value="1"/>
</dbReference>
<feature type="domain" description="Kazal-like" evidence="1">
    <location>
        <begin position="89"/>
        <end position="138"/>
    </location>
</feature>
<dbReference type="GO" id="GO:0006508">
    <property type="term" value="P:proteolysis"/>
    <property type="evidence" value="ECO:0007669"/>
    <property type="project" value="UniProtKB-KW"/>
</dbReference>
<dbReference type="Proteomes" id="UP000075635">
    <property type="component" value="Unassembled WGS sequence"/>
</dbReference>
<dbReference type="Pfam" id="PF00050">
    <property type="entry name" value="Kazal_1"/>
    <property type="match status" value="1"/>
</dbReference>
<keyword evidence="2" id="KW-0378">Hydrolase</keyword>
<proteinExistence type="predicted"/>
<gene>
    <name evidence="2" type="ORF">BE17_31140</name>
</gene>
<dbReference type="InterPro" id="IPR036058">
    <property type="entry name" value="Kazal_dom_sf"/>
</dbReference>
<dbReference type="SUPFAM" id="SSF100895">
    <property type="entry name" value="Kazal-type serine protease inhibitors"/>
    <property type="match status" value="1"/>
</dbReference>
<dbReference type="GO" id="GO:0008233">
    <property type="term" value="F:peptidase activity"/>
    <property type="evidence" value="ECO:0007669"/>
    <property type="project" value="UniProtKB-KW"/>
</dbReference>
<name>A0A150QT29_SORCE</name>
<dbReference type="InterPro" id="IPR002350">
    <property type="entry name" value="Kazal_dom"/>
</dbReference>
<comment type="caution">
    <text evidence="2">The sequence shown here is derived from an EMBL/GenBank/DDBJ whole genome shotgun (WGS) entry which is preliminary data.</text>
</comment>
<protein>
    <submittedName>
        <fullName evidence="2">Serine protease</fullName>
    </submittedName>
</protein>
<organism evidence="2 3">
    <name type="scientific">Sorangium cellulosum</name>
    <name type="common">Polyangium cellulosum</name>
    <dbReference type="NCBI Taxonomy" id="56"/>
    <lineage>
        <taxon>Bacteria</taxon>
        <taxon>Pseudomonadati</taxon>
        <taxon>Myxococcota</taxon>
        <taxon>Polyangia</taxon>
        <taxon>Polyangiales</taxon>
        <taxon>Polyangiaceae</taxon>
        <taxon>Sorangium</taxon>
    </lineage>
</organism>
<evidence type="ECO:0000313" key="3">
    <source>
        <dbReference type="Proteomes" id="UP000075635"/>
    </source>
</evidence>
<dbReference type="EMBL" id="JEMB01003544">
    <property type="protein sequence ID" value="KYF71151.1"/>
    <property type="molecule type" value="Genomic_DNA"/>
</dbReference>
<evidence type="ECO:0000259" key="1">
    <source>
        <dbReference type="PROSITE" id="PS51465"/>
    </source>
</evidence>
<keyword evidence="2" id="KW-0645">Protease</keyword>
<accession>A0A150QT29</accession>